<dbReference type="InterPro" id="IPR036047">
    <property type="entry name" value="F-box-like_dom_sf"/>
</dbReference>
<dbReference type="Pfam" id="PF00646">
    <property type="entry name" value="F-box"/>
    <property type="match status" value="1"/>
</dbReference>
<organism evidence="2 3">
    <name type="scientific">Sistotremastrum suecicum HHB10207 ss-3</name>
    <dbReference type="NCBI Taxonomy" id="1314776"/>
    <lineage>
        <taxon>Eukaryota</taxon>
        <taxon>Fungi</taxon>
        <taxon>Dikarya</taxon>
        <taxon>Basidiomycota</taxon>
        <taxon>Agaricomycotina</taxon>
        <taxon>Agaricomycetes</taxon>
        <taxon>Sistotremastrales</taxon>
        <taxon>Sistotremastraceae</taxon>
        <taxon>Sistotremastrum</taxon>
    </lineage>
</organism>
<evidence type="ECO:0000259" key="1">
    <source>
        <dbReference type="PROSITE" id="PS50181"/>
    </source>
</evidence>
<sequence>MEFLSLPDELILKALEGLSIQDIINVAQTSSLLRTLITSNKSPFLHAQNRHTIRLPRGCESVEDSRMTSSTLYSLATEMLTTSRCLGASQQPLEARRDVVFDMYSVRFEDRKPRLPPFRDAEAPPTNVFIHDNIIAFQFLTSLFVLLLGTSGVIVEHFELDLGDYGTRYRIHYQLTQSGNSLIIASLAIFTGRIRVHEVNIMPGEFGKLIQHCDLSFPPSGPPVITVRDPYVVLASKGDLILVDWRQNTGVRLLRHNAAPSESGVHHEQAAMGLVTSLLPHFALGALLLHPQEPSLFVSSIDCQSIRSVVGRDAHSGIYMINLPTHMPSVPSLGASNWALYAVELRELQLTREPFAHGTFVDTWIPTMWCRRSSLTSSWILGASYEIDKKGVWDPHSDEENKMIEEVIFELSDCTTRTQSLSLSSIRQSHTHQNRSRPLKGDWASGKIFEQEASKHNISQSGVVMVVPKFEDGNGHGCCWVRLVLPAPLKAKLPSREGPNVPVIGWPGAYWRASPCVFDLYTAKMYLWLPDGLHVLQY</sequence>
<dbReference type="PROSITE" id="PS50181">
    <property type="entry name" value="FBOX"/>
    <property type="match status" value="1"/>
</dbReference>
<dbReference type="SUPFAM" id="SSF81383">
    <property type="entry name" value="F-box domain"/>
    <property type="match status" value="1"/>
</dbReference>
<reference evidence="2 3" key="1">
    <citation type="journal article" date="2016" name="Mol. Biol. Evol.">
        <title>Comparative Genomics of Early-Diverging Mushroom-Forming Fungi Provides Insights into the Origins of Lignocellulose Decay Capabilities.</title>
        <authorList>
            <person name="Nagy L.G."/>
            <person name="Riley R."/>
            <person name="Tritt A."/>
            <person name="Adam C."/>
            <person name="Daum C."/>
            <person name="Floudas D."/>
            <person name="Sun H."/>
            <person name="Yadav J.S."/>
            <person name="Pangilinan J."/>
            <person name="Larsson K.H."/>
            <person name="Matsuura K."/>
            <person name="Barry K."/>
            <person name="Labutti K."/>
            <person name="Kuo R."/>
            <person name="Ohm R.A."/>
            <person name="Bhattacharya S.S."/>
            <person name="Shirouzu T."/>
            <person name="Yoshinaga Y."/>
            <person name="Martin F.M."/>
            <person name="Grigoriev I.V."/>
            <person name="Hibbett D.S."/>
        </authorList>
    </citation>
    <scope>NUCLEOTIDE SEQUENCE [LARGE SCALE GENOMIC DNA]</scope>
    <source>
        <strain evidence="2 3">HHB10207 ss-3</strain>
    </source>
</reference>
<feature type="domain" description="F-box" evidence="1">
    <location>
        <begin position="1"/>
        <end position="47"/>
    </location>
</feature>
<evidence type="ECO:0000313" key="3">
    <source>
        <dbReference type="Proteomes" id="UP000076798"/>
    </source>
</evidence>
<dbReference type="Proteomes" id="UP000076798">
    <property type="component" value="Unassembled WGS sequence"/>
</dbReference>
<accession>A0A166ANN9</accession>
<protein>
    <recommendedName>
        <fullName evidence="1">F-box domain-containing protein</fullName>
    </recommendedName>
</protein>
<proteinExistence type="predicted"/>
<evidence type="ECO:0000313" key="2">
    <source>
        <dbReference type="EMBL" id="KZT35518.1"/>
    </source>
</evidence>
<dbReference type="EMBL" id="KV428137">
    <property type="protein sequence ID" value="KZT35518.1"/>
    <property type="molecule type" value="Genomic_DNA"/>
</dbReference>
<gene>
    <name evidence="2" type="ORF">SISSUDRAFT_1131073</name>
</gene>
<keyword evidence="3" id="KW-1185">Reference proteome</keyword>
<dbReference type="InterPro" id="IPR001810">
    <property type="entry name" value="F-box_dom"/>
</dbReference>
<dbReference type="AlphaFoldDB" id="A0A166ANN9"/>
<name>A0A166ANN9_9AGAM</name>